<accession>A0ABS3RHL1</accession>
<dbReference type="PROSITE" id="PS50801">
    <property type="entry name" value="STAS"/>
    <property type="match status" value="1"/>
</dbReference>
<evidence type="ECO:0000259" key="3">
    <source>
        <dbReference type="PROSITE" id="PS50801"/>
    </source>
</evidence>
<dbReference type="InterPro" id="IPR002645">
    <property type="entry name" value="STAS_dom"/>
</dbReference>
<evidence type="ECO:0000256" key="2">
    <source>
        <dbReference type="RuleBase" id="RU003749"/>
    </source>
</evidence>
<proteinExistence type="inferred from homology"/>
<feature type="domain" description="STAS" evidence="3">
    <location>
        <begin position="3"/>
        <end position="112"/>
    </location>
</feature>
<organism evidence="4 5">
    <name type="scientific">Actinomadura violacea</name>
    <dbReference type="NCBI Taxonomy" id="2819934"/>
    <lineage>
        <taxon>Bacteria</taxon>
        <taxon>Bacillati</taxon>
        <taxon>Actinomycetota</taxon>
        <taxon>Actinomycetes</taxon>
        <taxon>Streptosporangiales</taxon>
        <taxon>Thermomonosporaceae</taxon>
        <taxon>Actinomadura</taxon>
    </lineage>
</organism>
<evidence type="ECO:0000313" key="5">
    <source>
        <dbReference type="Proteomes" id="UP000680206"/>
    </source>
</evidence>
<dbReference type="Pfam" id="PF01740">
    <property type="entry name" value="STAS"/>
    <property type="match status" value="1"/>
</dbReference>
<evidence type="ECO:0000256" key="1">
    <source>
        <dbReference type="ARBA" id="ARBA00009013"/>
    </source>
</evidence>
<dbReference type="NCBIfam" id="TIGR00377">
    <property type="entry name" value="ant_ant_sig"/>
    <property type="match status" value="1"/>
</dbReference>
<comment type="caution">
    <text evidence="4">The sequence shown here is derived from an EMBL/GenBank/DDBJ whole genome shotgun (WGS) entry which is preliminary data.</text>
</comment>
<protein>
    <recommendedName>
        <fullName evidence="2">Anti-sigma factor antagonist</fullName>
    </recommendedName>
</protein>
<dbReference type="PANTHER" id="PTHR33495">
    <property type="entry name" value="ANTI-SIGMA FACTOR ANTAGONIST TM_1081-RELATED-RELATED"/>
    <property type="match status" value="1"/>
</dbReference>
<sequence length="124" mass="13131">MTVDFTVRRYGDRTIVAVSGDVDVGSSPRLRVFLLGLVEDGARDLVIDLGKATFLDSTGLGVFIGVSRRLGALNGELVFAGGSPRVREVFEVTHLAKVFALYGTVEEAVARRPGGVRTAGPSPL</sequence>
<evidence type="ECO:0000313" key="4">
    <source>
        <dbReference type="EMBL" id="MBO2456048.1"/>
    </source>
</evidence>
<comment type="similarity">
    <text evidence="1 2">Belongs to the anti-sigma-factor antagonist family.</text>
</comment>
<dbReference type="EMBL" id="JAGEPF010000001">
    <property type="protein sequence ID" value="MBO2456048.1"/>
    <property type="molecule type" value="Genomic_DNA"/>
</dbReference>
<name>A0ABS3RHL1_9ACTN</name>
<dbReference type="PANTHER" id="PTHR33495:SF2">
    <property type="entry name" value="ANTI-SIGMA FACTOR ANTAGONIST TM_1081-RELATED"/>
    <property type="match status" value="1"/>
</dbReference>
<gene>
    <name evidence="4" type="ORF">J4709_00420</name>
</gene>
<dbReference type="CDD" id="cd07043">
    <property type="entry name" value="STAS_anti-anti-sigma_factors"/>
    <property type="match status" value="1"/>
</dbReference>
<reference evidence="4 5" key="1">
    <citation type="submission" date="2021-03" db="EMBL/GenBank/DDBJ databases">
        <title>Actinomadura violae sp. nov., isolated from lichen in Thailand.</title>
        <authorList>
            <person name="Kanchanasin P."/>
            <person name="Saeng-In P."/>
            <person name="Phongsopitanun W."/>
            <person name="Yuki M."/>
            <person name="Kudo T."/>
            <person name="Ohkuma M."/>
            <person name="Tanasupawat S."/>
        </authorList>
    </citation>
    <scope>NUCLEOTIDE SEQUENCE [LARGE SCALE GENOMIC DNA]</scope>
    <source>
        <strain evidence="4 5">LCR2-06</strain>
    </source>
</reference>
<dbReference type="SUPFAM" id="SSF52091">
    <property type="entry name" value="SpoIIaa-like"/>
    <property type="match status" value="1"/>
</dbReference>
<dbReference type="Proteomes" id="UP000680206">
    <property type="component" value="Unassembled WGS sequence"/>
</dbReference>
<keyword evidence="5" id="KW-1185">Reference proteome</keyword>
<dbReference type="InterPro" id="IPR003658">
    <property type="entry name" value="Anti-sigma_ant"/>
</dbReference>
<dbReference type="Gene3D" id="3.30.750.24">
    <property type="entry name" value="STAS domain"/>
    <property type="match status" value="1"/>
</dbReference>
<dbReference type="InterPro" id="IPR036513">
    <property type="entry name" value="STAS_dom_sf"/>
</dbReference>